<dbReference type="EMBL" id="JAHRHJ020000005">
    <property type="protein sequence ID" value="KAH9314317.1"/>
    <property type="molecule type" value="Genomic_DNA"/>
</dbReference>
<organism evidence="3 4">
    <name type="scientific">Taxus chinensis</name>
    <name type="common">Chinese yew</name>
    <name type="synonym">Taxus wallichiana var. chinensis</name>
    <dbReference type="NCBI Taxonomy" id="29808"/>
    <lineage>
        <taxon>Eukaryota</taxon>
        <taxon>Viridiplantae</taxon>
        <taxon>Streptophyta</taxon>
        <taxon>Embryophyta</taxon>
        <taxon>Tracheophyta</taxon>
        <taxon>Spermatophyta</taxon>
        <taxon>Pinopsida</taxon>
        <taxon>Pinidae</taxon>
        <taxon>Conifers II</taxon>
        <taxon>Cupressales</taxon>
        <taxon>Taxaceae</taxon>
        <taxon>Taxus</taxon>
    </lineage>
</organism>
<comment type="caution">
    <text evidence="3">The sequence shown here is derived from an EMBL/GenBank/DDBJ whole genome shotgun (WGS) entry which is preliminary data.</text>
</comment>
<dbReference type="GO" id="GO:0006508">
    <property type="term" value="P:proteolysis"/>
    <property type="evidence" value="ECO:0007669"/>
    <property type="project" value="InterPro"/>
</dbReference>
<keyword evidence="4" id="KW-1185">Reference proteome</keyword>
<dbReference type="PANTHER" id="PTHR10795">
    <property type="entry name" value="PROPROTEIN CONVERTASE SUBTILISIN/KEXIN"/>
    <property type="match status" value="1"/>
</dbReference>
<dbReference type="SUPFAM" id="SSF52743">
    <property type="entry name" value="Subtilisin-like"/>
    <property type="match status" value="1"/>
</dbReference>
<evidence type="ECO:0000313" key="3">
    <source>
        <dbReference type="EMBL" id="KAH9314317.1"/>
    </source>
</evidence>
<dbReference type="InterPro" id="IPR045051">
    <property type="entry name" value="SBT"/>
</dbReference>
<dbReference type="InterPro" id="IPR036852">
    <property type="entry name" value="Peptidase_S8/S53_dom_sf"/>
</dbReference>
<dbReference type="Proteomes" id="UP000824469">
    <property type="component" value="Unassembled WGS sequence"/>
</dbReference>
<keyword evidence="2" id="KW-0732">Signal</keyword>
<evidence type="ECO:0000313" key="4">
    <source>
        <dbReference type="Proteomes" id="UP000824469"/>
    </source>
</evidence>
<evidence type="ECO:0000256" key="1">
    <source>
        <dbReference type="ARBA" id="ARBA00011073"/>
    </source>
</evidence>
<feature type="non-terminal residue" evidence="3">
    <location>
        <position position="101"/>
    </location>
</feature>
<name>A0AA38LB72_TAXCH</name>
<comment type="similarity">
    <text evidence="1">Belongs to the peptidase S8 family.</text>
</comment>
<protein>
    <submittedName>
        <fullName evidence="3">Uncharacterized protein</fullName>
    </submittedName>
</protein>
<dbReference type="GO" id="GO:0004252">
    <property type="term" value="F:serine-type endopeptidase activity"/>
    <property type="evidence" value="ECO:0007669"/>
    <property type="project" value="InterPro"/>
</dbReference>
<reference evidence="3 4" key="1">
    <citation type="journal article" date="2021" name="Nat. Plants">
        <title>The Taxus genome provides insights into paclitaxel biosynthesis.</title>
        <authorList>
            <person name="Xiong X."/>
            <person name="Gou J."/>
            <person name="Liao Q."/>
            <person name="Li Y."/>
            <person name="Zhou Q."/>
            <person name="Bi G."/>
            <person name="Li C."/>
            <person name="Du R."/>
            <person name="Wang X."/>
            <person name="Sun T."/>
            <person name="Guo L."/>
            <person name="Liang H."/>
            <person name="Lu P."/>
            <person name="Wu Y."/>
            <person name="Zhang Z."/>
            <person name="Ro D.K."/>
            <person name="Shang Y."/>
            <person name="Huang S."/>
            <person name="Yan J."/>
        </authorList>
    </citation>
    <scope>NUCLEOTIDE SEQUENCE [LARGE SCALE GENOMIC DNA]</scope>
    <source>
        <strain evidence="3">Ta-2019</strain>
    </source>
</reference>
<gene>
    <name evidence="3" type="ORF">KI387_022944</name>
</gene>
<proteinExistence type="inferred from homology"/>
<evidence type="ECO:0000256" key="2">
    <source>
        <dbReference type="ARBA" id="ARBA00022729"/>
    </source>
</evidence>
<accession>A0AA38LB72</accession>
<sequence>MHPQIRVSPSRYVYQNRLCDSESVTRRPDEVYCKDSLLKPFCLFCNVTHGRGSHRGGSVSYQSCAAKGMAPKARLATYKVCWMSGCYDSDILPAFDTAVED</sequence>
<dbReference type="Gene3D" id="3.40.50.200">
    <property type="entry name" value="Peptidase S8/S53 domain"/>
    <property type="match status" value="1"/>
</dbReference>
<dbReference type="AlphaFoldDB" id="A0AA38LB72"/>